<dbReference type="Proteomes" id="UP000245207">
    <property type="component" value="Unassembled WGS sequence"/>
</dbReference>
<sequence length="132" mass="15836">MGPSKEEETRDHCFFICPIIKIIWFRIWNWWDAPSSFNPSLLNIISGNFGFFKDKWGIKLFQAVCFTSIWHIWNWRNKICHASSEDERIAFRNEDIFPLIQRTSLLWASNRASNNRFSWKHWIHNSADLNTS</sequence>
<name>A0A2U1QK20_ARTAN</name>
<keyword evidence="2" id="KW-1185">Reference proteome</keyword>
<reference evidence="1 2" key="1">
    <citation type="journal article" date="2018" name="Mol. Plant">
        <title>The genome of Artemisia annua provides insight into the evolution of Asteraceae family and artemisinin biosynthesis.</title>
        <authorList>
            <person name="Shen Q."/>
            <person name="Zhang L."/>
            <person name="Liao Z."/>
            <person name="Wang S."/>
            <person name="Yan T."/>
            <person name="Shi P."/>
            <person name="Liu M."/>
            <person name="Fu X."/>
            <person name="Pan Q."/>
            <person name="Wang Y."/>
            <person name="Lv Z."/>
            <person name="Lu X."/>
            <person name="Zhang F."/>
            <person name="Jiang W."/>
            <person name="Ma Y."/>
            <person name="Chen M."/>
            <person name="Hao X."/>
            <person name="Li L."/>
            <person name="Tang Y."/>
            <person name="Lv G."/>
            <person name="Zhou Y."/>
            <person name="Sun X."/>
            <person name="Brodelius P.E."/>
            <person name="Rose J.K.C."/>
            <person name="Tang K."/>
        </authorList>
    </citation>
    <scope>NUCLEOTIDE SEQUENCE [LARGE SCALE GENOMIC DNA]</scope>
    <source>
        <strain evidence="2">cv. Huhao1</strain>
        <tissue evidence="1">Leaf</tissue>
    </source>
</reference>
<dbReference type="OrthoDB" id="1749000at2759"/>
<comment type="caution">
    <text evidence="1">The sequence shown here is derived from an EMBL/GenBank/DDBJ whole genome shotgun (WGS) entry which is preliminary data.</text>
</comment>
<proteinExistence type="predicted"/>
<evidence type="ECO:0008006" key="3">
    <source>
        <dbReference type="Google" id="ProtNLM"/>
    </source>
</evidence>
<dbReference type="EMBL" id="PKPP01000072">
    <property type="protein sequence ID" value="PWA98325.1"/>
    <property type="molecule type" value="Genomic_DNA"/>
</dbReference>
<protein>
    <recommendedName>
        <fullName evidence="3">RNA-directed DNA polymerase, eukaryota, Reverse transcriptase zinc-binding domain protein</fullName>
    </recommendedName>
</protein>
<accession>A0A2U1QK20</accession>
<gene>
    <name evidence="1" type="ORF">CTI12_AA020150</name>
</gene>
<dbReference type="AlphaFoldDB" id="A0A2U1QK20"/>
<evidence type="ECO:0000313" key="1">
    <source>
        <dbReference type="EMBL" id="PWA98325.1"/>
    </source>
</evidence>
<evidence type="ECO:0000313" key="2">
    <source>
        <dbReference type="Proteomes" id="UP000245207"/>
    </source>
</evidence>
<organism evidence="1 2">
    <name type="scientific">Artemisia annua</name>
    <name type="common">Sweet wormwood</name>
    <dbReference type="NCBI Taxonomy" id="35608"/>
    <lineage>
        <taxon>Eukaryota</taxon>
        <taxon>Viridiplantae</taxon>
        <taxon>Streptophyta</taxon>
        <taxon>Embryophyta</taxon>
        <taxon>Tracheophyta</taxon>
        <taxon>Spermatophyta</taxon>
        <taxon>Magnoliopsida</taxon>
        <taxon>eudicotyledons</taxon>
        <taxon>Gunneridae</taxon>
        <taxon>Pentapetalae</taxon>
        <taxon>asterids</taxon>
        <taxon>campanulids</taxon>
        <taxon>Asterales</taxon>
        <taxon>Asteraceae</taxon>
        <taxon>Asteroideae</taxon>
        <taxon>Anthemideae</taxon>
        <taxon>Artemisiinae</taxon>
        <taxon>Artemisia</taxon>
    </lineage>
</organism>